<evidence type="ECO:0000313" key="9">
    <source>
        <dbReference type="Proteomes" id="UP000305654"/>
    </source>
</evidence>
<keyword evidence="8" id="KW-0032">Aminotransferase</keyword>
<comment type="similarity">
    <text evidence="2">Belongs to the Orn/Lys/Arg decarboxylase class-I family.</text>
</comment>
<dbReference type="RefSeq" id="WP_138326530.1">
    <property type="nucleotide sequence ID" value="NZ_VCDI01000004.1"/>
</dbReference>
<dbReference type="OrthoDB" id="9761189at2"/>
<reference evidence="8 9" key="1">
    <citation type="submission" date="2019-05" db="EMBL/GenBank/DDBJ databases">
        <authorList>
            <person name="Pankratov T."/>
            <person name="Grouzdev D."/>
        </authorList>
    </citation>
    <scope>NUCLEOTIDE SEQUENCE [LARGE SCALE GENOMIC DNA]</scope>
    <source>
        <strain evidence="8 9">KEBCLARHB70R</strain>
    </source>
</reference>
<dbReference type="Proteomes" id="UP000305654">
    <property type="component" value="Unassembled WGS sequence"/>
</dbReference>
<evidence type="ECO:0000256" key="3">
    <source>
        <dbReference type="ARBA" id="ARBA00022793"/>
    </source>
</evidence>
<keyword evidence="8" id="KW-0808">Transferase</keyword>
<evidence type="ECO:0000259" key="7">
    <source>
        <dbReference type="Pfam" id="PF03711"/>
    </source>
</evidence>
<comment type="cofactor">
    <cofactor evidence="1">
        <name>pyridoxal 5'-phosphate</name>
        <dbReference type="ChEBI" id="CHEBI:597326"/>
    </cofactor>
</comment>
<evidence type="ECO:0000313" key="8">
    <source>
        <dbReference type="EMBL" id="TLU72124.1"/>
    </source>
</evidence>
<dbReference type="Gene3D" id="3.40.640.10">
    <property type="entry name" value="Type I PLP-dependent aspartate aminotransferase-like (Major domain)"/>
    <property type="match status" value="1"/>
</dbReference>
<gene>
    <name evidence="8" type="ORF">FE263_13460</name>
</gene>
<dbReference type="AlphaFoldDB" id="A0A5R9J3D4"/>
<feature type="domain" description="Orn/Lys/Arg decarboxylases family 1 pyridoxal-P attachment site" evidence="6">
    <location>
        <begin position="15"/>
        <end position="315"/>
    </location>
</feature>
<evidence type="ECO:0000256" key="4">
    <source>
        <dbReference type="ARBA" id="ARBA00022898"/>
    </source>
</evidence>
<organism evidence="8 9">
    <name type="scientific">Lichenicoccus roseus</name>
    <dbReference type="NCBI Taxonomy" id="2683649"/>
    <lineage>
        <taxon>Bacteria</taxon>
        <taxon>Pseudomonadati</taxon>
        <taxon>Pseudomonadota</taxon>
        <taxon>Alphaproteobacteria</taxon>
        <taxon>Acetobacterales</taxon>
        <taxon>Acetobacteraceae</taxon>
        <taxon>Lichenicoccus</taxon>
    </lineage>
</organism>
<dbReference type="SUPFAM" id="SSF53383">
    <property type="entry name" value="PLP-dependent transferases"/>
    <property type="match status" value="1"/>
</dbReference>
<dbReference type="InterPro" id="IPR008286">
    <property type="entry name" value="Prn/Lys/Arg_de-COase_C"/>
</dbReference>
<evidence type="ECO:0000259" key="6">
    <source>
        <dbReference type="Pfam" id="PF01276"/>
    </source>
</evidence>
<feature type="domain" description="Orn/Lys/Arg decarboxylase C-terminal" evidence="7">
    <location>
        <begin position="418"/>
        <end position="465"/>
    </location>
</feature>
<keyword evidence="3" id="KW-0210">Decarboxylase</keyword>
<dbReference type="InterPro" id="IPR015424">
    <property type="entry name" value="PyrdxlP-dep_Trfase"/>
</dbReference>
<dbReference type="Gene3D" id="3.90.100.10">
    <property type="entry name" value="Orn/Lys/Arg decarboxylase, C-terminal domain"/>
    <property type="match status" value="1"/>
</dbReference>
<dbReference type="InterPro" id="IPR015421">
    <property type="entry name" value="PyrdxlP-dep_Trfase_major"/>
</dbReference>
<proteinExistence type="inferred from homology"/>
<comment type="caution">
    <text evidence="8">The sequence shown here is derived from an EMBL/GenBank/DDBJ whole genome shotgun (WGS) entry which is preliminary data.</text>
</comment>
<dbReference type="InterPro" id="IPR000310">
    <property type="entry name" value="Orn/Lys/Arg_deCO2ase_major_dom"/>
</dbReference>
<keyword evidence="9" id="KW-1185">Reference proteome</keyword>
<dbReference type="SUPFAM" id="SSF55904">
    <property type="entry name" value="Ornithine decarboxylase C-terminal domain"/>
    <property type="match status" value="1"/>
</dbReference>
<dbReference type="EMBL" id="VCDI01000004">
    <property type="protein sequence ID" value="TLU72124.1"/>
    <property type="molecule type" value="Genomic_DNA"/>
</dbReference>
<protein>
    <submittedName>
        <fullName evidence="8">Aminotransferase class V-fold PLP-dependent enzyme</fullName>
    </submittedName>
</protein>
<dbReference type="PANTHER" id="PTHR43277">
    <property type="entry name" value="ARGININE DECARBOXYLASE"/>
    <property type="match status" value="1"/>
</dbReference>
<dbReference type="InterPro" id="IPR052357">
    <property type="entry name" value="Orn_Lys_Arg_decarboxylase-I"/>
</dbReference>
<dbReference type="GO" id="GO:0008483">
    <property type="term" value="F:transaminase activity"/>
    <property type="evidence" value="ECO:0007669"/>
    <property type="project" value="UniProtKB-KW"/>
</dbReference>
<keyword evidence="4" id="KW-0663">Pyridoxal phosphate</keyword>
<evidence type="ECO:0000256" key="5">
    <source>
        <dbReference type="ARBA" id="ARBA00023239"/>
    </source>
</evidence>
<dbReference type="InterPro" id="IPR036633">
    <property type="entry name" value="Prn/Lys/Arg_de-COase_C_sf"/>
</dbReference>
<evidence type="ECO:0000256" key="2">
    <source>
        <dbReference type="ARBA" id="ARBA00010671"/>
    </source>
</evidence>
<name>A0A5R9J3D4_9PROT</name>
<dbReference type="Pfam" id="PF03711">
    <property type="entry name" value="OKR_DC_1_C"/>
    <property type="match status" value="1"/>
</dbReference>
<keyword evidence="5" id="KW-0456">Lyase</keyword>
<accession>A0A5R9J3D4</accession>
<evidence type="ECO:0000256" key="1">
    <source>
        <dbReference type="ARBA" id="ARBA00001933"/>
    </source>
</evidence>
<dbReference type="GO" id="GO:0016831">
    <property type="term" value="F:carboxy-lyase activity"/>
    <property type="evidence" value="ECO:0007669"/>
    <property type="project" value="UniProtKB-KW"/>
</dbReference>
<dbReference type="Pfam" id="PF01276">
    <property type="entry name" value="OKR_DC_1"/>
    <property type="match status" value="1"/>
</dbReference>
<dbReference type="PANTHER" id="PTHR43277:SF4">
    <property type="entry name" value="ARGININE DECARBOXYLASE"/>
    <property type="match status" value="1"/>
</dbReference>
<sequence length="489" mass="51258">MDQDQAPVLDALDIVQRHPITGFGGPGHNMGQGVDDDIRALLGQRAFEADVLTPKGLDDRSESAQVMQRAWALAAEAWGGDLCRFGIGGSTQALQIAISALAGPGEPVLIARNAHRAEFNAAVLAGVDLRVLPVVVDRDLDIEHGVDPAVLAAQLEACPTAKAVVVVSPSFYGVTSDIPALATVCHARGVPLVVDSAWGAAHAFCSGLPEAATRQGADIVVSSVHKTMGALAQGSVSVVSGELVDPGRFILAYESFRTTSPSVPILASIDAARRHHVRDGERLWGEVLAQARQARRQLADIDGVAVRGREILGGAGAVDLDETKVVFSVKGLGITGFQADEWLQAERRVSVVLADMDHLLAVFGIGTQQADTDRLVDAVAALAAAARAGDERLGRPDQPVPSVADLDVEMAMPAAVAFRAPYEIVPLRESIGRIAAEIVGPSPPEVPRLVPGQRIGAVHVSYLLGCLAAGAYLPDPTNHGKDRIRVVRA</sequence>